<reference evidence="1" key="4">
    <citation type="submission" date="2024-05" db="EMBL/GenBank/DDBJ databases">
        <authorList>
            <person name="Sun Q."/>
            <person name="Zhou Y."/>
        </authorList>
    </citation>
    <scope>NUCLEOTIDE SEQUENCE</scope>
    <source>
        <strain evidence="1">CGMCC 1.18437</strain>
    </source>
</reference>
<dbReference type="InterPro" id="IPR059210">
    <property type="entry name" value="MADS4-like"/>
</dbReference>
<dbReference type="Proteomes" id="UP000539473">
    <property type="component" value="Unassembled WGS sequence"/>
</dbReference>
<sequence length="200" mass="22783">MDLLVLVADGDQKAVFDGLLENRTKSIGIRLINFRVDKHPNRDPGVYATGAAFCRELEANYRFSKCLIVLDEEWEGSPGIDAIKEKIVEDCRRIGIAAQVEVLVISPEIEQWVWQPSLHVLNAIGREESYEEIRSELKQFWPDGSSKPLRPKEAFDAARSIPRSSSIFYELANIVSLKNCQDAEFNKFLKIIRAWFPVSD</sequence>
<reference evidence="4" key="2">
    <citation type="journal article" date="2019" name="Int. J. Syst. Evol. Microbiol.">
        <title>The Global Catalogue of Microorganisms (GCM) 10K type strain sequencing project: providing services to taxonomists for standard genome sequencing and annotation.</title>
        <authorList>
            <consortium name="The Broad Institute Genomics Platform"/>
            <consortium name="The Broad Institute Genome Sequencing Center for Infectious Disease"/>
            <person name="Wu L."/>
            <person name="Ma J."/>
        </authorList>
    </citation>
    <scope>NUCLEOTIDE SEQUENCE [LARGE SCALE GENOMIC DNA]</scope>
    <source>
        <strain evidence="4">CGMCC 1.18437</strain>
    </source>
</reference>
<evidence type="ECO:0008006" key="5">
    <source>
        <dbReference type="Google" id="ProtNLM"/>
    </source>
</evidence>
<dbReference type="RefSeq" id="WP_184113727.1">
    <property type="nucleotide sequence ID" value="NZ_BNAJ01000010.1"/>
</dbReference>
<evidence type="ECO:0000313" key="3">
    <source>
        <dbReference type="Proteomes" id="UP000539473"/>
    </source>
</evidence>
<dbReference type="AlphaFoldDB" id="A0A7W8KIX1"/>
<reference evidence="2 3" key="3">
    <citation type="submission" date="2020-08" db="EMBL/GenBank/DDBJ databases">
        <title>Genomic Encyclopedia of Type Strains, Phase IV (KMG-IV): sequencing the most valuable type-strain genomes for metagenomic binning, comparative biology and taxonomic classification.</title>
        <authorList>
            <person name="Goeker M."/>
        </authorList>
    </citation>
    <scope>NUCLEOTIDE SEQUENCE [LARGE SCALE GENOMIC DNA]</scope>
    <source>
        <strain evidence="2 3">DSM 27521</strain>
    </source>
</reference>
<gene>
    <name evidence="1" type="ORF">GCM10017781_35270</name>
    <name evidence="2" type="ORF">HNQ07_003306</name>
</gene>
<comment type="caution">
    <text evidence="2">The sequence shown here is derived from an EMBL/GenBank/DDBJ whole genome shotgun (WGS) entry which is preliminary data.</text>
</comment>
<evidence type="ECO:0000313" key="1">
    <source>
        <dbReference type="EMBL" id="GHF55802.1"/>
    </source>
</evidence>
<proteinExistence type="predicted"/>
<organism evidence="2 3">
    <name type="scientific">Deinococcus metalli</name>
    <dbReference type="NCBI Taxonomy" id="1141878"/>
    <lineage>
        <taxon>Bacteria</taxon>
        <taxon>Thermotogati</taxon>
        <taxon>Deinococcota</taxon>
        <taxon>Deinococci</taxon>
        <taxon>Deinococcales</taxon>
        <taxon>Deinococcaceae</taxon>
        <taxon>Deinococcus</taxon>
    </lineage>
</organism>
<dbReference type="Proteomes" id="UP000619376">
    <property type="component" value="Unassembled WGS sequence"/>
</dbReference>
<evidence type="ECO:0000313" key="4">
    <source>
        <dbReference type="Proteomes" id="UP000619376"/>
    </source>
</evidence>
<dbReference type="EMBL" id="JACHFK010000009">
    <property type="protein sequence ID" value="MBB5377806.1"/>
    <property type="molecule type" value="Genomic_DNA"/>
</dbReference>
<dbReference type="EMBL" id="BNAJ01000010">
    <property type="protein sequence ID" value="GHF55802.1"/>
    <property type="molecule type" value="Genomic_DNA"/>
</dbReference>
<name>A0A7W8KIX1_9DEIO</name>
<reference evidence="1" key="1">
    <citation type="journal article" date="2014" name="Int. J. Syst. Evol. Microbiol.">
        <title>Complete genome of a new Firmicutes species belonging to the dominant human colonic microbiota ('Ruminococcus bicirculans') reveals two chromosomes and a selective capacity to utilize plant glucans.</title>
        <authorList>
            <consortium name="NISC Comparative Sequencing Program"/>
            <person name="Wegmann U."/>
            <person name="Louis P."/>
            <person name="Goesmann A."/>
            <person name="Henrissat B."/>
            <person name="Duncan S.H."/>
            <person name="Flint H.J."/>
        </authorList>
    </citation>
    <scope>NUCLEOTIDE SEQUENCE</scope>
    <source>
        <strain evidence="1">CGMCC 1.18437</strain>
    </source>
</reference>
<protein>
    <recommendedName>
        <fullName evidence="5">DUF4276 family protein</fullName>
    </recommendedName>
</protein>
<keyword evidence="4" id="KW-1185">Reference proteome</keyword>
<accession>A0A7W8KIX1</accession>
<evidence type="ECO:0000313" key="2">
    <source>
        <dbReference type="EMBL" id="MBB5377806.1"/>
    </source>
</evidence>
<dbReference type="NCBIfam" id="NF047734">
    <property type="entry name" value="antiphage_MADS4"/>
    <property type="match status" value="1"/>
</dbReference>